<dbReference type="EMBL" id="JARJCN010000102">
    <property type="protein sequence ID" value="KAJ7075164.1"/>
    <property type="molecule type" value="Genomic_DNA"/>
</dbReference>
<name>A0AAD6XEZ3_9AGAR</name>
<sequence length="843" mass="93524">MSCGSTRKPSPRAYMTHFSDVKEPLGATHVIGHPNDLHSPRSGPEPLPHHPTTITDSQLPLISVQSDPALLDNLPGADSTGPPYTIPVSDSEISATPPHSKTSAHTSSSCSSTSLDESDDDYFETIRYCYAAMNAELAGAWVVEADLDPGPFQEHLVQIIEREHENLDSRVEGWLKAYVGYNHETQTWTEIKKGRKDPIVNLMTDILDAFGQLEEMVGDAIIKKRQVVKTTHTAVASTDEDDTPEIPPKSAPGIAIFGTGPSATNRSDFPESPSYSEAASLWEVRAKARFTIIDHALVACYAREVFIHQPNRRFVYVSLMTGQVIRILRFDRAGCYHSQPIDFHKNAKFFVKLVILLGSLNEDLLGFDTSITWLGGQRVLKMRPPELFNPTTGAWEANTEELSFWLAPQPVFLRRMIRSRGTVCWDAVYKGQRYIIKDYWRPDGGAYESAFLKKFAGIKGVGQMFAFDDDRDTIKAGRGFDVDPEMLSGPENIRVLDKSFMRIVLRQYGDTLEKAASARDLLCAVRDIVAGASSSMSNNQTPIVIIMSLGHRDALLRQDILHRDISFSNVRLSPYVSEKGAVIDWDLAKEMEALLAGKVTEGDSRTGTRAYQSVKVLRGSPKLGHHDNMDDLESIFYVLCNVLYGFDDHGNPLPDMGFLAHWGNDVQPEALAGLKLAFLVITGPGDQTLTRYIGEERKTLTRLIRGLRNFFQSRMEDIVEATTAEPTPFPGYERARADEDYQQFLAIIDSAIERLPLVSSIPASARSTPTPFPDLSAAAHPSLSGSTGLTKRRRITEDHQSDGSSTSRPKRTRAEVPPVDPASDDSDNSDSRSSRRRKSKRLG</sequence>
<dbReference type="AlphaFoldDB" id="A0AAD6XEZ3"/>
<feature type="region of interest" description="Disordered" evidence="1">
    <location>
        <begin position="69"/>
        <end position="117"/>
    </location>
</feature>
<dbReference type="PANTHER" id="PTHR38248">
    <property type="entry name" value="FUNK1 6"/>
    <property type="match status" value="1"/>
</dbReference>
<protein>
    <recommendedName>
        <fullName evidence="2">Fungal-type protein kinase domain-containing protein</fullName>
    </recommendedName>
</protein>
<dbReference type="InterPro" id="IPR040976">
    <property type="entry name" value="Pkinase_fungal"/>
</dbReference>
<accession>A0AAD6XEZ3</accession>
<organism evidence="3 4">
    <name type="scientific">Mycena belliarum</name>
    <dbReference type="NCBI Taxonomy" id="1033014"/>
    <lineage>
        <taxon>Eukaryota</taxon>
        <taxon>Fungi</taxon>
        <taxon>Dikarya</taxon>
        <taxon>Basidiomycota</taxon>
        <taxon>Agaricomycotina</taxon>
        <taxon>Agaricomycetes</taxon>
        <taxon>Agaricomycetidae</taxon>
        <taxon>Agaricales</taxon>
        <taxon>Marasmiineae</taxon>
        <taxon>Mycenaceae</taxon>
        <taxon>Mycena</taxon>
    </lineage>
</organism>
<gene>
    <name evidence="3" type="ORF">B0H15DRAFT_956731</name>
</gene>
<feature type="region of interest" description="Disordered" evidence="1">
    <location>
        <begin position="764"/>
        <end position="843"/>
    </location>
</feature>
<reference evidence="3" key="1">
    <citation type="submission" date="2023-03" db="EMBL/GenBank/DDBJ databases">
        <title>Massive genome expansion in bonnet fungi (Mycena s.s.) driven by repeated elements and novel gene families across ecological guilds.</title>
        <authorList>
            <consortium name="Lawrence Berkeley National Laboratory"/>
            <person name="Harder C.B."/>
            <person name="Miyauchi S."/>
            <person name="Viragh M."/>
            <person name="Kuo A."/>
            <person name="Thoen E."/>
            <person name="Andreopoulos B."/>
            <person name="Lu D."/>
            <person name="Skrede I."/>
            <person name="Drula E."/>
            <person name="Henrissat B."/>
            <person name="Morin E."/>
            <person name="Kohler A."/>
            <person name="Barry K."/>
            <person name="LaButti K."/>
            <person name="Morin E."/>
            <person name="Salamov A."/>
            <person name="Lipzen A."/>
            <person name="Mereny Z."/>
            <person name="Hegedus B."/>
            <person name="Baldrian P."/>
            <person name="Stursova M."/>
            <person name="Weitz H."/>
            <person name="Taylor A."/>
            <person name="Grigoriev I.V."/>
            <person name="Nagy L.G."/>
            <person name="Martin F."/>
            <person name="Kauserud H."/>
        </authorList>
    </citation>
    <scope>NUCLEOTIDE SEQUENCE</scope>
    <source>
        <strain evidence="3">CBHHK173m</strain>
    </source>
</reference>
<evidence type="ECO:0000313" key="3">
    <source>
        <dbReference type="EMBL" id="KAJ7075164.1"/>
    </source>
</evidence>
<evidence type="ECO:0000256" key="1">
    <source>
        <dbReference type="SAM" id="MobiDB-lite"/>
    </source>
</evidence>
<evidence type="ECO:0000259" key="2">
    <source>
        <dbReference type="Pfam" id="PF17667"/>
    </source>
</evidence>
<dbReference type="SUPFAM" id="SSF56112">
    <property type="entry name" value="Protein kinase-like (PK-like)"/>
    <property type="match status" value="1"/>
</dbReference>
<feature type="domain" description="Fungal-type protein kinase" evidence="2">
    <location>
        <begin position="271"/>
        <end position="534"/>
    </location>
</feature>
<keyword evidence="4" id="KW-1185">Reference proteome</keyword>
<dbReference type="InterPro" id="IPR011009">
    <property type="entry name" value="Kinase-like_dom_sf"/>
</dbReference>
<feature type="compositionally biased region" description="Low complexity" evidence="1">
    <location>
        <begin position="100"/>
        <end position="115"/>
    </location>
</feature>
<proteinExistence type="predicted"/>
<comment type="caution">
    <text evidence="3">The sequence shown here is derived from an EMBL/GenBank/DDBJ whole genome shotgun (WGS) entry which is preliminary data.</text>
</comment>
<evidence type="ECO:0000313" key="4">
    <source>
        <dbReference type="Proteomes" id="UP001222325"/>
    </source>
</evidence>
<feature type="compositionally biased region" description="Basic residues" evidence="1">
    <location>
        <begin position="834"/>
        <end position="843"/>
    </location>
</feature>
<dbReference type="Pfam" id="PF17667">
    <property type="entry name" value="Pkinase_fungal"/>
    <property type="match status" value="2"/>
</dbReference>
<feature type="region of interest" description="Disordered" evidence="1">
    <location>
        <begin position="32"/>
        <end position="55"/>
    </location>
</feature>
<dbReference type="PANTHER" id="PTHR38248:SF2">
    <property type="entry name" value="FUNK1 11"/>
    <property type="match status" value="1"/>
</dbReference>
<dbReference type="Proteomes" id="UP001222325">
    <property type="component" value="Unassembled WGS sequence"/>
</dbReference>
<feature type="domain" description="Fungal-type protein kinase" evidence="2">
    <location>
        <begin position="550"/>
        <end position="641"/>
    </location>
</feature>
<dbReference type="Gene3D" id="1.10.510.10">
    <property type="entry name" value="Transferase(Phosphotransferase) domain 1"/>
    <property type="match status" value="1"/>
</dbReference>